<dbReference type="PANTHER" id="PTHR11487">
    <property type="entry name" value="THIOESTERASE"/>
    <property type="match status" value="1"/>
</dbReference>
<sequence>MGHDDGRASGRWFHAGPQRPDATVRLYLFPHAGGSAASYARWASLLPHDVEVRTTQLPGRQERRSETAFTRLDPLIEALYDEVEDDWDGRPFAFFGHSMGALLSYRLTLAMEAEGGPSPALLAVSGWAGVAHHPTDVPIADMSDEEFTGEVEQFGGLPPEVLDDPEMRALVLPALRADFQVLNDYRHDAAPVRCPLVAYCGLSDPLLAGDAMATWSSLSPAFVGLTRFPGSHFYIYQHASAIAADLGRHLRASAAKS</sequence>
<dbReference type="PANTHER" id="PTHR11487:SF0">
    <property type="entry name" value="S-ACYL FATTY ACID SYNTHASE THIOESTERASE, MEDIUM CHAIN"/>
    <property type="match status" value="1"/>
</dbReference>
<dbReference type="Proteomes" id="UP000653644">
    <property type="component" value="Unassembled WGS sequence"/>
</dbReference>
<name>A0ABQ3CPV9_9ACTN</name>
<evidence type="ECO:0000259" key="2">
    <source>
        <dbReference type="Pfam" id="PF00975"/>
    </source>
</evidence>
<evidence type="ECO:0000313" key="3">
    <source>
        <dbReference type="EMBL" id="GHA33862.1"/>
    </source>
</evidence>
<dbReference type="InterPro" id="IPR001031">
    <property type="entry name" value="Thioesterase"/>
</dbReference>
<dbReference type="InterPro" id="IPR029058">
    <property type="entry name" value="AB_hydrolase_fold"/>
</dbReference>
<gene>
    <name evidence="3" type="ORF">GCM10010345_43000</name>
</gene>
<keyword evidence="4" id="KW-1185">Reference proteome</keyword>
<evidence type="ECO:0000313" key="4">
    <source>
        <dbReference type="Proteomes" id="UP000653644"/>
    </source>
</evidence>
<dbReference type="RefSeq" id="WP_189888388.1">
    <property type="nucleotide sequence ID" value="NZ_BMVN01000014.1"/>
</dbReference>
<comment type="caution">
    <text evidence="3">The sequence shown here is derived from an EMBL/GenBank/DDBJ whole genome shotgun (WGS) entry which is preliminary data.</text>
</comment>
<dbReference type="Gene3D" id="3.40.50.1820">
    <property type="entry name" value="alpha/beta hydrolase"/>
    <property type="match status" value="1"/>
</dbReference>
<protein>
    <submittedName>
        <fullName evidence="3">Thioesterase</fullName>
    </submittedName>
</protein>
<dbReference type="InterPro" id="IPR012223">
    <property type="entry name" value="TEII"/>
</dbReference>
<reference evidence="4" key="1">
    <citation type="journal article" date="2019" name="Int. J. Syst. Evol. Microbiol.">
        <title>The Global Catalogue of Microorganisms (GCM) 10K type strain sequencing project: providing services to taxonomists for standard genome sequencing and annotation.</title>
        <authorList>
            <consortium name="The Broad Institute Genomics Platform"/>
            <consortium name="The Broad Institute Genome Sequencing Center for Infectious Disease"/>
            <person name="Wu L."/>
            <person name="Ma J."/>
        </authorList>
    </citation>
    <scope>NUCLEOTIDE SEQUENCE [LARGE SCALE GENOMIC DNA]</scope>
    <source>
        <strain evidence="4">JCM 4733</strain>
    </source>
</reference>
<comment type="similarity">
    <text evidence="1">Belongs to the thioesterase family.</text>
</comment>
<dbReference type="Pfam" id="PF00975">
    <property type="entry name" value="Thioesterase"/>
    <property type="match status" value="1"/>
</dbReference>
<feature type="domain" description="Thioesterase" evidence="2">
    <location>
        <begin position="25"/>
        <end position="246"/>
    </location>
</feature>
<accession>A0ABQ3CPV9</accession>
<proteinExistence type="inferred from homology"/>
<dbReference type="EMBL" id="BMVN01000014">
    <property type="protein sequence ID" value="GHA33862.1"/>
    <property type="molecule type" value="Genomic_DNA"/>
</dbReference>
<evidence type="ECO:0000256" key="1">
    <source>
        <dbReference type="ARBA" id="ARBA00007169"/>
    </source>
</evidence>
<organism evidence="3 4">
    <name type="scientific">Streptomyces canarius</name>
    <dbReference type="NCBI Taxonomy" id="285453"/>
    <lineage>
        <taxon>Bacteria</taxon>
        <taxon>Bacillati</taxon>
        <taxon>Actinomycetota</taxon>
        <taxon>Actinomycetes</taxon>
        <taxon>Kitasatosporales</taxon>
        <taxon>Streptomycetaceae</taxon>
        <taxon>Streptomyces</taxon>
    </lineage>
</organism>
<dbReference type="SUPFAM" id="SSF53474">
    <property type="entry name" value="alpha/beta-Hydrolases"/>
    <property type="match status" value="1"/>
</dbReference>